<organism evidence="3 4">
    <name type="scientific">Bacillus thuringiensis Sbt003</name>
    <dbReference type="NCBI Taxonomy" id="1235825"/>
    <lineage>
        <taxon>Bacteria</taxon>
        <taxon>Bacillati</taxon>
        <taxon>Bacillota</taxon>
        <taxon>Bacilli</taxon>
        <taxon>Bacillales</taxon>
        <taxon>Bacillaceae</taxon>
        <taxon>Bacillus</taxon>
        <taxon>Bacillus cereus group</taxon>
    </lineage>
</organism>
<dbReference type="EMBL" id="AMYJ01000103">
    <property type="protein sequence ID" value="KIU71293.1"/>
    <property type="molecule type" value="Genomic_DNA"/>
</dbReference>
<feature type="compositionally biased region" description="Basic and acidic residues" evidence="1">
    <location>
        <begin position="21"/>
        <end position="83"/>
    </location>
</feature>
<evidence type="ECO:0000256" key="1">
    <source>
        <dbReference type="SAM" id="MobiDB-lite"/>
    </source>
</evidence>
<dbReference type="Proteomes" id="UP000032407">
    <property type="component" value="Unassembled WGS sequence"/>
</dbReference>
<dbReference type="Gene3D" id="3.30.750.140">
    <property type="match status" value="1"/>
</dbReference>
<evidence type="ECO:0000313" key="4">
    <source>
        <dbReference type="Proteomes" id="UP000032407"/>
    </source>
</evidence>
<evidence type="ECO:0000259" key="2">
    <source>
        <dbReference type="Pfam" id="PF02120"/>
    </source>
</evidence>
<feature type="region of interest" description="Disordered" evidence="1">
    <location>
        <begin position="333"/>
        <end position="375"/>
    </location>
</feature>
<protein>
    <recommendedName>
        <fullName evidence="2">Flagellar hook-length control protein-like C-terminal domain-containing protein</fullName>
    </recommendedName>
</protein>
<feature type="compositionally biased region" description="Basic and acidic residues" evidence="1">
    <location>
        <begin position="336"/>
        <end position="352"/>
    </location>
</feature>
<dbReference type="InterPro" id="IPR038610">
    <property type="entry name" value="FliK-like_C_sf"/>
</dbReference>
<dbReference type="InterPro" id="IPR021136">
    <property type="entry name" value="Flagellar_hook_control-like_C"/>
</dbReference>
<gene>
    <name evidence="3" type="ORF">C797_30933</name>
</gene>
<feature type="domain" description="Flagellar hook-length control protein-like C-terminal" evidence="2">
    <location>
        <begin position="271"/>
        <end position="341"/>
    </location>
</feature>
<comment type="caution">
    <text evidence="3">The sequence shown here is derived from an EMBL/GenBank/DDBJ whole genome shotgun (WGS) entry which is preliminary data.</text>
</comment>
<reference evidence="3 4" key="1">
    <citation type="journal article" date="2015" name="Sci. Rep.">
        <title>The expression and crystallization of Cry65Aa require two C-termini, revealing a novel evolutionary strategy of Bacillus thuringiensis Cry proteins.</title>
        <authorList>
            <person name="Peng D.H."/>
            <person name="Pang C.Y."/>
            <person name="Wu H."/>
            <person name="Huang Q."/>
            <person name="Zheng J.S."/>
            <person name="Sun M."/>
        </authorList>
    </citation>
    <scope>NUCLEOTIDE SEQUENCE [LARGE SCALE GENOMIC DNA]</scope>
    <source>
        <strain evidence="3 4">Sbt003</strain>
    </source>
</reference>
<dbReference type="Pfam" id="PF02120">
    <property type="entry name" value="Flg_hook"/>
    <property type="match status" value="1"/>
</dbReference>
<name>A0A9X0F3F9_BACTU</name>
<accession>A0A9X0F3F9</accession>
<feature type="region of interest" description="Disordered" evidence="1">
    <location>
        <begin position="13"/>
        <end position="83"/>
    </location>
</feature>
<proteinExistence type="predicted"/>
<evidence type="ECO:0000313" key="3">
    <source>
        <dbReference type="EMBL" id="KIU71293.1"/>
    </source>
</evidence>
<sequence length="375" mass="43289">MDEVNVVIQSVLPVQQSLPPQKEKGLEVQSKNEDSSFDRTMRNENKKQPQTEKTKREEAPKEEKKEYNLSKPSVTKEEPIVKKEEKKETEQLLLAVSEQMVAIEQLHVQPELLYQYIQKIQELYKEYGNIKLNELPAAELQQLQELLSNMNIKNAICLEDTMQMVLDKMKMPEQTMQALKVVETETCNIAKKQEEFKDVDLPKLESDDAKVELPEGDALNDSSSAGAELLNKTTSTEQIGKSNSGAEKVSLPDLGKRMEAQVEALQKFVVKQERVLFQLNPEKLGTLTVFMKKHGDQINVHIEMEKHDAKKRVEIIFDELKLKLKEKEINIQISYSDKDENRKEQREQEQRQKQKLANTNHEKQQSTEFAGLLEE</sequence>
<dbReference type="AlphaFoldDB" id="A0A9X0F3F9"/>